<accession>A0A091B108</accession>
<keyword evidence="4" id="KW-1185">Reference proteome</keyword>
<comment type="similarity">
    <text evidence="1">Belongs to the SDHAF4 family.</text>
</comment>
<feature type="region of interest" description="Disordered" evidence="2">
    <location>
        <begin position="1"/>
        <end position="63"/>
    </location>
</feature>
<reference evidence="3 4" key="1">
    <citation type="submission" date="2013-09" db="EMBL/GenBank/DDBJ databases">
        <title>Genome sequencing of Arenimonas composti.</title>
        <authorList>
            <person name="Chen F."/>
            <person name="Wang G."/>
        </authorList>
    </citation>
    <scope>NUCLEOTIDE SEQUENCE [LARGE SCALE GENOMIC DNA]</scope>
    <source>
        <strain evidence="3 4">TR7-09</strain>
    </source>
</reference>
<dbReference type="RefSeq" id="WP_043798426.1">
    <property type="nucleotide sequence ID" value="NZ_AUFF01000001.1"/>
</dbReference>
<name>A0A091B108_9GAMM</name>
<evidence type="ECO:0000256" key="2">
    <source>
        <dbReference type="SAM" id="MobiDB-lite"/>
    </source>
</evidence>
<comment type="caution">
    <text evidence="3">The sequence shown here is derived from an EMBL/GenBank/DDBJ whole genome shotgun (WGS) entry which is preliminary data.</text>
</comment>
<evidence type="ECO:0000313" key="3">
    <source>
        <dbReference type="EMBL" id="KFN46278.1"/>
    </source>
</evidence>
<dbReference type="PANTHER" id="PTHR28524:SF3">
    <property type="entry name" value="SUCCINATE DEHYDROGENASE ASSEMBLY FACTOR 4, MITOCHONDRIAL"/>
    <property type="match status" value="1"/>
</dbReference>
<dbReference type="InterPro" id="IPR012875">
    <property type="entry name" value="SDHF4"/>
</dbReference>
<dbReference type="Pfam" id="PF07896">
    <property type="entry name" value="DUF1674"/>
    <property type="match status" value="1"/>
</dbReference>
<evidence type="ECO:0000313" key="4">
    <source>
        <dbReference type="Proteomes" id="UP000029391"/>
    </source>
</evidence>
<dbReference type="eggNOG" id="COG5508">
    <property type="taxonomic scope" value="Bacteria"/>
</dbReference>
<dbReference type="Proteomes" id="UP000029391">
    <property type="component" value="Unassembled WGS sequence"/>
</dbReference>
<evidence type="ECO:0008006" key="5">
    <source>
        <dbReference type="Google" id="ProtNLM"/>
    </source>
</evidence>
<evidence type="ECO:0000256" key="1">
    <source>
        <dbReference type="ARBA" id="ARBA00005701"/>
    </source>
</evidence>
<feature type="compositionally biased region" description="Basic and acidic residues" evidence="2">
    <location>
        <begin position="36"/>
        <end position="63"/>
    </location>
</feature>
<organism evidence="3 4">
    <name type="scientific">Arenimonas composti TR7-09 = DSM 18010</name>
    <dbReference type="NCBI Taxonomy" id="1121013"/>
    <lineage>
        <taxon>Bacteria</taxon>
        <taxon>Pseudomonadati</taxon>
        <taxon>Pseudomonadota</taxon>
        <taxon>Gammaproteobacteria</taxon>
        <taxon>Lysobacterales</taxon>
        <taxon>Lysobacteraceae</taxon>
        <taxon>Arenimonas</taxon>
    </lineage>
</organism>
<protein>
    <recommendedName>
        <fullName evidence="5">DUF1674 domain-containing protein</fullName>
    </recommendedName>
</protein>
<sequence length="63" mass="6519">MANQPRIIGETASPTDPAADSTADRAGAGTGSGDAPVREIGGRDGPDPTRYGDWEKNGRCIDF</sequence>
<dbReference type="AlphaFoldDB" id="A0A091B108"/>
<dbReference type="PANTHER" id="PTHR28524">
    <property type="entry name" value="SUCCINATE DEHYDROGENASE ASSEMBLY FACTOR 4, MITOCHONDRIAL"/>
    <property type="match status" value="1"/>
</dbReference>
<dbReference type="EMBL" id="AWXU01000076">
    <property type="protein sequence ID" value="KFN46278.1"/>
    <property type="molecule type" value="Genomic_DNA"/>
</dbReference>
<gene>
    <name evidence="3" type="ORF">P873_01845</name>
</gene>
<proteinExistence type="inferred from homology"/>